<feature type="compositionally biased region" description="Basic and acidic residues" evidence="14">
    <location>
        <begin position="264"/>
        <end position="273"/>
    </location>
</feature>
<name>A0A9Q1GXX0_HOLLE</name>
<evidence type="ECO:0000313" key="16">
    <source>
        <dbReference type="Proteomes" id="UP001152320"/>
    </source>
</evidence>
<comment type="caution">
    <text evidence="15">The sequence shown here is derived from an EMBL/GenBank/DDBJ whole genome shotgun (WGS) entry which is preliminary data.</text>
</comment>
<evidence type="ECO:0000256" key="1">
    <source>
        <dbReference type="ARBA" id="ARBA00002213"/>
    </source>
</evidence>
<proteinExistence type="inferred from homology"/>
<dbReference type="AlphaFoldDB" id="A0A9Q1GXX0"/>
<evidence type="ECO:0000256" key="7">
    <source>
        <dbReference type="ARBA" id="ARBA00022701"/>
    </source>
</evidence>
<dbReference type="Proteomes" id="UP001152320">
    <property type="component" value="Chromosome 16"/>
</dbReference>
<organism evidence="15 16">
    <name type="scientific">Holothuria leucospilota</name>
    <name type="common">Black long sea cucumber</name>
    <name type="synonym">Mertensiothuria leucospilota</name>
    <dbReference type="NCBI Taxonomy" id="206669"/>
    <lineage>
        <taxon>Eukaryota</taxon>
        <taxon>Metazoa</taxon>
        <taxon>Echinodermata</taxon>
        <taxon>Eleutherozoa</taxon>
        <taxon>Echinozoa</taxon>
        <taxon>Holothuroidea</taxon>
        <taxon>Aspidochirotacea</taxon>
        <taxon>Aspidochirotida</taxon>
        <taxon>Holothuriidae</taxon>
        <taxon>Holothuria</taxon>
    </lineage>
</organism>
<feature type="region of interest" description="Disordered" evidence="14">
    <location>
        <begin position="231"/>
        <end position="481"/>
    </location>
</feature>
<evidence type="ECO:0000256" key="4">
    <source>
        <dbReference type="ARBA" id="ARBA00005737"/>
    </source>
</evidence>
<feature type="compositionally biased region" description="Basic and acidic residues" evidence="14">
    <location>
        <begin position="386"/>
        <end position="395"/>
    </location>
</feature>
<evidence type="ECO:0000256" key="13">
    <source>
        <dbReference type="ARBA" id="ARBA00047162"/>
    </source>
</evidence>
<evidence type="ECO:0000256" key="10">
    <source>
        <dbReference type="ARBA" id="ARBA00023069"/>
    </source>
</evidence>
<keyword evidence="10" id="KW-0969">Cilium</keyword>
<feature type="compositionally biased region" description="Polar residues" evidence="14">
    <location>
        <begin position="318"/>
        <end position="336"/>
    </location>
</feature>
<evidence type="ECO:0000313" key="15">
    <source>
        <dbReference type="EMBL" id="KAJ8027358.1"/>
    </source>
</evidence>
<comment type="subcellular location">
    <subcellularLocation>
        <location evidence="2">Cell projection</location>
        <location evidence="2">Cilium</location>
        <location evidence="2">Flagellum</location>
    </subcellularLocation>
    <subcellularLocation>
        <location evidence="3">Cytoplasm</location>
        <location evidence="3">Cytoskeleton</location>
    </subcellularLocation>
</comment>
<gene>
    <name evidence="15" type="ORF">HOLleu_32484</name>
</gene>
<feature type="compositionally biased region" description="Polar residues" evidence="14">
    <location>
        <begin position="21"/>
        <end position="41"/>
    </location>
</feature>
<comment type="function">
    <text evidence="1">Microtubule-binding protein that localizes to the microtubular manchette of elongating spermatids.</text>
</comment>
<keyword evidence="8" id="KW-0282">Flagellum</keyword>
<dbReference type="OrthoDB" id="6288248at2759"/>
<feature type="region of interest" description="Disordered" evidence="14">
    <location>
        <begin position="1"/>
        <end position="73"/>
    </location>
</feature>
<dbReference type="InterPro" id="IPR026687">
    <property type="entry name" value="CCDC181"/>
</dbReference>
<keyword evidence="7" id="KW-0493">Microtubule</keyword>
<feature type="compositionally biased region" description="Basic and acidic residues" evidence="14">
    <location>
        <begin position="449"/>
        <end position="479"/>
    </location>
</feature>
<keyword evidence="16" id="KW-1185">Reference proteome</keyword>
<keyword evidence="9" id="KW-0175">Coiled coil</keyword>
<protein>
    <recommendedName>
        <fullName evidence="5">Coiled-coil domain-containing protein 181</fullName>
    </recommendedName>
</protein>
<evidence type="ECO:0000256" key="6">
    <source>
        <dbReference type="ARBA" id="ARBA00022490"/>
    </source>
</evidence>
<comment type="subunit">
    <text evidence="13">Homodimer. Interacts with HOOK1. Interacts with HOOK2. Interacts with HOOK3.</text>
</comment>
<dbReference type="PANTHER" id="PTHR14320:SF2">
    <property type="entry name" value="COILED-COIL DOMAIN-CONTAINING PROTEIN 181"/>
    <property type="match status" value="1"/>
</dbReference>
<evidence type="ECO:0000256" key="2">
    <source>
        <dbReference type="ARBA" id="ARBA00004230"/>
    </source>
</evidence>
<feature type="compositionally biased region" description="Polar residues" evidence="14">
    <location>
        <begin position="374"/>
        <end position="383"/>
    </location>
</feature>
<dbReference type="GO" id="GO:0008017">
    <property type="term" value="F:microtubule binding"/>
    <property type="evidence" value="ECO:0007669"/>
    <property type="project" value="InterPro"/>
</dbReference>
<feature type="compositionally biased region" description="Basic and acidic residues" evidence="14">
    <location>
        <begin position="285"/>
        <end position="313"/>
    </location>
</feature>
<evidence type="ECO:0000256" key="12">
    <source>
        <dbReference type="ARBA" id="ARBA00023273"/>
    </source>
</evidence>
<comment type="similarity">
    <text evidence="4">Belongs to the CCDC181 family.</text>
</comment>
<feature type="region of interest" description="Disordered" evidence="14">
    <location>
        <begin position="144"/>
        <end position="164"/>
    </location>
</feature>
<dbReference type="GO" id="GO:0005874">
    <property type="term" value="C:microtubule"/>
    <property type="evidence" value="ECO:0007669"/>
    <property type="project" value="UniProtKB-KW"/>
</dbReference>
<keyword evidence="11" id="KW-0206">Cytoskeleton</keyword>
<dbReference type="GO" id="GO:0031514">
    <property type="term" value="C:motile cilium"/>
    <property type="evidence" value="ECO:0007669"/>
    <property type="project" value="UniProtKB-SubCell"/>
</dbReference>
<evidence type="ECO:0000256" key="11">
    <source>
        <dbReference type="ARBA" id="ARBA00023212"/>
    </source>
</evidence>
<reference evidence="15" key="1">
    <citation type="submission" date="2021-10" db="EMBL/GenBank/DDBJ databases">
        <title>Tropical sea cucumber genome reveals ecological adaptation and Cuvierian tubules defense mechanism.</title>
        <authorList>
            <person name="Chen T."/>
        </authorList>
    </citation>
    <scope>NUCLEOTIDE SEQUENCE</scope>
    <source>
        <strain evidence="15">Nanhai2018</strain>
        <tissue evidence="15">Muscle</tissue>
    </source>
</reference>
<dbReference type="PANTHER" id="PTHR14320">
    <property type="entry name" value="COILED-COIL DOMAIN-CONTAINING PROTEIN 181"/>
    <property type="match status" value="1"/>
</dbReference>
<keyword evidence="6" id="KW-0963">Cytoplasm</keyword>
<accession>A0A9Q1GXX0</accession>
<evidence type="ECO:0000256" key="9">
    <source>
        <dbReference type="ARBA" id="ARBA00023054"/>
    </source>
</evidence>
<feature type="region of interest" description="Disordered" evidence="14">
    <location>
        <begin position="534"/>
        <end position="562"/>
    </location>
</feature>
<sequence>MPLEHMLKWSMKGSAEMGDTDTLQPVTLQRSVGSTSLNDTFDLNPDHHHNGDQQVSLSGDDLPGNSDDEEDSDDWFLQEELAKLKEEWDDYVENLEGQLDFGEYSPVDMKERLRQLNEEWGAEEVVERKNTKVNFSEQLVTLEVPPPEYPDEDEYNDSEGEGRVDIIEPSVEGVMEKENGAGDTEQDIHIQDEIVSDVKGKGDSEGDLADLYAKQLNVTNGEQKSEETVVMEKESNEVKGQSNENHLAEEDTEKIETVTPEIMTEVKQEDKNSDSGVDVNLSPPQKKEEQVLIERDGKFELKKVSELSAEERNIMGITLTSDENQTSESGTDSQPSEGVGSSKGDTPVKKERPSTATTYQPPQRKPVQKRRIQSAKSSNTSYETSEEWRYNKPEGRSNYGLSPEQKEHKKKQMMLKSQRLEEKRQREEEEKKKQQEEAEAAFQAWVKRKQQEAVEKRKQEKLKKKEETQKTQKDPKEAEETYEAWLKSKKEQAKLERKVNRKKKKEEKEAYFYRSRDECDAAFKEWLKTKNKQLKEEQSMKRSAAVHTSQTAQKSRKARNLSKALQVAQTYQYTDYYGYRF</sequence>
<evidence type="ECO:0000256" key="8">
    <source>
        <dbReference type="ARBA" id="ARBA00022846"/>
    </source>
</evidence>
<dbReference type="EMBL" id="JAIZAY010000016">
    <property type="protein sequence ID" value="KAJ8027358.1"/>
    <property type="molecule type" value="Genomic_DNA"/>
</dbReference>
<evidence type="ECO:0000256" key="3">
    <source>
        <dbReference type="ARBA" id="ARBA00004245"/>
    </source>
</evidence>
<keyword evidence="12" id="KW-0966">Cell projection</keyword>
<feature type="compositionally biased region" description="Basic and acidic residues" evidence="14">
    <location>
        <begin position="418"/>
        <end position="436"/>
    </location>
</feature>
<evidence type="ECO:0000256" key="14">
    <source>
        <dbReference type="SAM" id="MobiDB-lite"/>
    </source>
</evidence>
<evidence type="ECO:0000256" key="5">
    <source>
        <dbReference type="ARBA" id="ARBA00022306"/>
    </source>
</evidence>
<feature type="compositionally biased region" description="Acidic residues" evidence="14">
    <location>
        <begin position="149"/>
        <end position="159"/>
    </location>
</feature>